<reference evidence="10 11" key="1">
    <citation type="submission" date="2018-08" db="EMBL/GenBank/DDBJ databases">
        <title>A genome reference for cultivated species of the human gut microbiota.</title>
        <authorList>
            <person name="Zou Y."/>
            <person name="Xue W."/>
            <person name="Luo G."/>
        </authorList>
    </citation>
    <scope>NUCLEOTIDE SEQUENCE [LARGE SCALE GENOMIC DNA]</scope>
    <source>
        <strain evidence="7 10">AF14-49</strain>
        <strain evidence="9 11">AF34-33</strain>
        <strain evidence="8 12">OF02-7</strain>
    </source>
</reference>
<dbReference type="InterPro" id="IPR013325">
    <property type="entry name" value="RNA_pol_sigma_r2"/>
</dbReference>
<dbReference type="Pfam" id="PF08281">
    <property type="entry name" value="Sigma70_r4_2"/>
    <property type="match status" value="1"/>
</dbReference>
<comment type="similarity">
    <text evidence="1">Belongs to the sigma-70 factor family. ECF subfamily.</text>
</comment>
<evidence type="ECO:0000313" key="8">
    <source>
        <dbReference type="EMBL" id="RGY20145.1"/>
    </source>
</evidence>
<comment type="caution">
    <text evidence="7">The sequence shown here is derived from an EMBL/GenBank/DDBJ whole genome shotgun (WGS) entry which is preliminary data.</text>
</comment>
<dbReference type="SUPFAM" id="SSF88946">
    <property type="entry name" value="Sigma2 domain of RNA polymerase sigma factors"/>
    <property type="match status" value="1"/>
</dbReference>
<evidence type="ECO:0000313" key="12">
    <source>
        <dbReference type="Proteomes" id="UP000286063"/>
    </source>
</evidence>
<evidence type="ECO:0000256" key="2">
    <source>
        <dbReference type="ARBA" id="ARBA00023015"/>
    </source>
</evidence>
<evidence type="ECO:0000256" key="3">
    <source>
        <dbReference type="ARBA" id="ARBA00023082"/>
    </source>
</evidence>
<dbReference type="EMBL" id="QRPV01000002">
    <property type="protein sequence ID" value="RHM46791.1"/>
    <property type="molecule type" value="Genomic_DNA"/>
</dbReference>
<dbReference type="InterPro" id="IPR039425">
    <property type="entry name" value="RNA_pol_sigma-70-like"/>
</dbReference>
<dbReference type="SUPFAM" id="SSF88659">
    <property type="entry name" value="Sigma3 and sigma4 domains of RNA polymerase sigma factors"/>
    <property type="match status" value="1"/>
</dbReference>
<dbReference type="InterPro" id="IPR014284">
    <property type="entry name" value="RNA_pol_sigma-70_dom"/>
</dbReference>
<dbReference type="InterPro" id="IPR007627">
    <property type="entry name" value="RNA_pol_sigma70_r2"/>
</dbReference>
<evidence type="ECO:0000259" key="5">
    <source>
        <dbReference type="Pfam" id="PF04542"/>
    </source>
</evidence>
<dbReference type="InterPro" id="IPR013324">
    <property type="entry name" value="RNA_pol_sigma_r3/r4-like"/>
</dbReference>
<dbReference type="OrthoDB" id="1093111at2"/>
<dbReference type="Proteomes" id="UP000283589">
    <property type="component" value="Unassembled WGS sequence"/>
</dbReference>
<dbReference type="AlphaFoldDB" id="A0A412X0N3"/>
<keyword evidence="2" id="KW-0805">Transcription regulation</keyword>
<evidence type="ECO:0000313" key="9">
    <source>
        <dbReference type="EMBL" id="RHM46791.1"/>
    </source>
</evidence>
<dbReference type="EMBL" id="QRZA01000010">
    <property type="protein sequence ID" value="RGV33849.1"/>
    <property type="molecule type" value="Genomic_DNA"/>
</dbReference>
<dbReference type="GO" id="GO:0003677">
    <property type="term" value="F:DNA binding"/>
    <property type="evidence" value="ECO:0007669"/>
    <property type="project" value="InterPro"/>
</dbReference>
<sequence>MIVDKEKRDTFELLYKTHYKELYIHALSFVRDDEEAKDIVTDVYEYVWKNFDKLDSSVSLRPFLYTLVRSRSLDFLRKEKTKEKFLAYKKTFPEEEEEYVEYEQLIEKVMRIIENMPQQTATVLKKCFIERKKYQEAGDELGISINTVRWHITKAISILREKMSDIEMVLLYAYFLKK</sequence>
<dbReference type="Pfam" id="PF04542">
    <property type="entry name" value="Sigma70_r2"/>
    <property type="match status" value="1"/>
</dbReference>
<feature type="domain" description="RNA polymerase sigma factor 70 region 4 type 2" evidence="6">
    <location>
        <begin position="107"/>
        <end position="155"/>
    </location>
</feature>
<keyword evidence="3" id="KW-0731">Sigma factor</keyword>
<gene>
    <name evidence="7" type="ORF">DWW18_09370</name>
    <name evidence="9" type="ORF">DWZ68_02140</name>
    <name evidence="8" type="ORF">DXA50_04605</name>
</gene>
<organism evidence="7 10">
    <name type="scientific">Butyricimonas virosa</name>
    <dbReference type="NCBI Taxonomy" id="544645"/>
    <lineage>
        <taxon>Bacteria</taxon>
        <taxon>Pseudomonadati</taxon>
        <taxon>Bacteroidota</taxon>
        <taxon>Bacteroidia</taxon>
        <taxon>Bacteroidales</taxon>
        <taxon>Odoribacteraceae</taxon>
        <taxon>Butyricimonas</taxon>
    </lineage>
</organism>
<dbReference type="GO" id="GO:0006352">
    <property type="term" value="P:DNA-templated transcription initiation"/>
    <property type="evidence" value="ECO:0007669"/>
    <property type="project" value="InterPro"/>
</dbReference>
<dbReference type="Gene3D" id="1.10.1740.10">
    <property type="match status" value="1"/>
</dbReference>
<dbReference type="Gene3D" id="1.10.10.10">
    <property type="entry name" value="Winged helix-like DNA-binding domain superfamily/Winged helix DNA-binding domain"/>
    <property type="match status" value="1"/>
</dbReference>
<name>A0A412X0N3_9BACT</name>
<dbReference type="InterPro" id="IPR036388">
    <property type="entry name" value="WH-like_DNA-bd_sf"/>
</dbReference>
<dbReference type="PANTHER" id="PTHR43133:SF46">
    <property type="entry name" value="RNA POLYMERASE SIGMA-70 FACTOR ECF SUBFAMILY"/>
    <property type="match status" value="1"/>
</dbReference>
<keyword evidence="4" id="KW-0804">Transcription</keyword>
<evidence type="ECO:0000313" key="7">
    <source>
        <dbReference type="EMBL" id="RGV33849.1"/>
    </source>
</evidence>
<evidence type="ECO:0000259" key="6">
    <source>
        <dbReference type="Pfam" id="PF08281"/>
    </source>
</evidence>
<dbReference type="Proteomes" id="UP000286063">
    <property type="component" value="Unassembled WGS sequence"/>
</dbReference>
<dbReference type="InterPro" id="IPR013249">
    <property type="entry name" value="RNA_pol_sigma70_r4_t2"/>
</dbReference>
<protein>
    <submittedName>
        <fullName evidence="7">Sigma-70 family RNA polymerase sigma factor</fullName>
    </submittedName>
</protein>
<evidence type="ECO:0000256" key="1">
    <source>
        <dbReference type="ARBA" id="ARBA00010641"/>
    </source>
</evidence>
<dbReference type="NCBIfam" id="TIGR02937">
    <property type="entry name" value="sigma70-ECF"/>
    <property type="match status" value="1"/>
</dbReference>
<accession>A0A412X0N3</accession>
<feature type="domain" description="RNA polymerase sigma-70 region 2" evidence="5">
    <location>
        <begin position="14"/>
        <end position="80"/>
    </location>
</feature>
<proteinExistence type="inferred from homology"/>
<evidence type="ECO:0000313" key="10">
    <source>
        <dbReference type="Proteomes" id="UP000283589"/>
    </source>
</evidence>
<dbReference type="STRING" id="1121130.GCA_000519105_03585"/>
<evidence type="ECO:0000313" key="11">
    <source>
        <dbReference type="Proteomes" id="UP000286038"/>
    </source>
</evidence>
<dbReference type="Proteomes" id="UP000286038">
    <property type="component" value="Unassembled WGS sequence"/>
</dbReference>
<dbReference type="PANTHER" id="PTHR43133">
    <property type="entry name" value="RNA POLYMERASE ECF-TYPE SIGMA FACTO"/>
    <property type="match status" value="1"/>
</dbReference>
<evidence type="ECO:0000256" key="4">
    <source>
        <dbReference type="ARBA" id="ARBA00023163"/>
    </source>
</evidence>
<dbReference type="GO" id="GO:0016987">
    <property type="term" value="F:sigma factor activity"/>
    <property type="evidence" value="ECO:0007669"/>
    <property type="project" value="UniProtKB-KW"/>
</dbReference>
<dbReference type="EMBL" id="QSCR01000004">
    <property type="protein sequence ID" value="RGY20145.1"/>
    <property type="molecule type" value="Genomic_DNA"/>
</dbReference>